<gene>
    <name evidence="3" type="ORF">QLQ16_08890</name>
</gene>
<evidence type="ECO:0000313" key="4">
    <source>
        <dbReference type="Proteomes" id="UP001431902"/>
    </source>
</evidence>
<feature type="region of interest" description="Disordered" evidence="1">
    <location>
        <begin position="36"/>
        <end position="110"/>
    </location>
</feature>
<dbReference type="PANTHER" id="PTHR38687:SF1">
    <property type="entry name" value="CELL DIVISION PROTEIN DEDD"/>
    <property type="match status" value="1"/>
</dbReference>
<feature type="compositionally biased region" description="Low complexity" evidence="1">
    <location>
        <begin position="68"/>
        <end position="88"/>
    </location>
</feature>
<dbReference type="InterPro" id="IPR007730">
    <property type="entry name" value="SPOR-like_dom"/>
</dbReference>
<dbReference type="RefSeq" id="WP_283224334.1">
    <property type="nucleotide sequence ID" value="NZ_JASGBH010000005.1"/>
</dbReference>
<dbReference type="Proteomes" id="UP001431902">
    <property type="component" value="Unassembled WGS sequence"/>
</dbReference>
<reference evidence="3" key="1">
    <citation type="submission" date="2023-05" db="EMBL/GenBank/DDBJ databases">
        <title>Limnohabitans sp. strain HM2-2 Genome sequencing and assembly.</title>
        <authorList>
            <person name="Jung Y."/>
        </authorList>
    </citation>
    <scope>NUCLEOTIDE SEQUENCE</scope>
    <source>
        <strain evidence="3">HM2-2</strain>
    </source>
</reference>
<name>A0ABT6X749_9BURK</name>
<dbReference type="SUPFAM" id="SSF110997">
    <property type="entry name" value="Sporulation related repeat"/>
    <property type="match status" value="1"/>
</dbReference>
<keyword evidence="4" id="KW-1185">Reference proteome</keyword>
<comment type="caution">
    <text evidence="3">The sequence shown here is derived from an EMBL/GenBank/DDBJ whole genome shotgun (WGS) entry which is preliminary data.</text>
</comment>
<evidence type="ECO:0000313" key="3">
    <source>
        <dbReference type="EMBL" id="MDI9233951.1"/>
    </source>
</evidence>
<dbReference type="Gene3D" id="3.30.70.1070">
    <property type="entry name" value="Sporulation related repeat"/>
    <property type="match status" value="1"/>
</dbReference>
<dbReference type="PANTHER" id="PTHR38687">
    <property type="entry name" value="CELL DIVISION PROTEIN DEDD-RELATED"/>
    <property type="match status" value="1"/>
</dbReference>
<dbReference type="InterPro" id="IPR052521">
    <property type="entry name" value="Cell_div_SPOR-domain"/>
</dbReference>
<feature type="compositionally biased region" description="Basic and acidic residues" evidence="1">
    <location>
        <begin position="89"/>
        <end position="103"/>
    </location>
</feature>
<feature type="compositionally biased region" description="Polar residues" evidence="1">
    <location>
        <begin position="37"/>
        <end position="46"/>
    </location>
</feature>
<protein>
    <submittedName>
        <fullName evidence="3">SPOR domain-containing protein</fullName>
    </submittedName>
</protein>
<evidence type="ECO:0000259" key="2">
    <source>
        <dbReference type="PROSITE" id="PS51724"/>
    </source>
</evidence>
<evidence type="ECO:0000256" key="1">
    <source>
        <dbReference type="SAM" id="MobiDB-lite"/>
    </source>
</evidence>
<accession>A0ABT6X749</accession>
<dbReference type="PROSITE" id="PS51724">
    <property type="entry name" value="SPOR"/>
    <property type="match status" value="1"/>
</dbReference>
<sequence length="211" mass="22401">MKNSQRGGTFLGFIMGLVLGLGLSLAVAIYVTKVPTPFSNKNQPRSSEQDSAENQKNKDWNPNTVFQPKAPAEVPAAPASTATPSATDKPAEKASAEAPKAEPRPAVTADPLGDLAKAKAGLSTPATNSNTTDPFDYVIQVGAYRTTADADTQKAKLAMMGLDAKVSERDQGGRTVYRVRLGPYDDKGAAEKVRAKLEANSIENTLVRVQR</sequence>
<feature type="domain" description="SPOR" evidence="2">
    <location>
        <begin position="131"/>
        <end position="210"/>
    </location>
</feature>
<dbReference type="EMBL" id="JASGBH010000005">
    <property type="protein sequence ID" value="MDI9233951.1"/>
    <property type="molecule type" value="Genomic_DNA"/>
</dbReference>
<dbReference type="Pfam" id="PF05036">
    <property type="entry name" value="SPOR"/>
    <property type="match status" value="1"/>
</dbReference>
<organism evidence="3 4">
    <name type="scientific">Limnohabitans lacus</name>
    <dbReference type="NCBI Taxonomy" id="3045173"/>
    <lineage>
        <taxon>Bacteria</taxon>
        <taxon>Pseudomonadati</taxon>
        <taxon>Pseudomonadota</taxon>
        <taxon>Betaproteobacteria</taxon>
        <taxon>Burkholderiales</taxon>
        <taxon>Comamonadaceae</taxon>
        <taxon>Limnohabitans</taxon>
    </lineage>
</organism>
<dbReference type="InterPro" id="IPR036680">
    <property type="entry name" value="SPOR-like_sf"/>
</dbReference>
<proteinExistence type="predicted"/>